<evidence type="ECO:0008006" key="4">
    <source>
        <dbReference type="Google" id="ProtNLM"/>
    </source>
</evidence>
<organism evidence="2 3">
    <name type="scientific">Caldalkalibacillus uzonensis</name>
    <dbReference type="NCBI Taxonomy" id="353224"/>
    <lineage>
        <taxon>Bacteria</taxon>
        <taxon>Bacillati</taxon>
        <taxon>Bacillota</taxon>
        <taxon>Bacilli</taxon>
        <taxon>Bacillales</taxon>
        <taxon>Bacillaceae</taxon>
        <taxon>Caldalkalibacillus</taxon>
    </lineage>
</organism>
<comment type="caution">
    <text evidence="2">The sequence shown here is derived from an EMBL/GenBank/DDBJ whole genome shotgun (WGS) entry which is preliminary data.</text>
</comment>
<name>A0ABU0CYI2_9BACI</name>
<proteinExistence type="predicted"/>
<evidence type="ECO:0000256" key="1">
    <source>
        <dbReference type="SAM" id="MobiDB-lite"/>
    </source>
</evidence>
<evidence type="ECO:0000313" key="2">
    <source>
        <dbReference type="EMBL" id="MDQ0341207.1"/>
    </source>
</evidence>
<evidence type="ECO:0000313" key="3">
    <source>
        <dbReference type="Proteomes" id="UP001232445"/>
    </source>
</evidence>
<feature type="region of interest" description="Disordered" evidence="1">
    <location>
        <begin position="35"/>
        <end position="56"/>
    </location>
</feature>
<feature type="non-terminal residue" evidence="2">
    <location>
        <position position="1"/>
    </location>
</feature>
<sequence>KNGFLRIYYGQHLIAEHVKATGKHQVLKNKKHFEGMRTAGTHKVPQPTPRLAMHSTPEVAERDVSFYDQFSEGEVQ</sequence>
<keyword evidence="3" id="KW-1185">Reference proteome</keyword>
<gene>
    <name evidence="2" type="ORF">J2S00_004066</name>
</gene>
<reference evidence="2 3" key="1">
    <citation type="submission" date="2023-07" db="EMBL/GenBank/DDBJ databases">
        <title>Genomic Encyclopedia of Type Strains, Phase IV (KMG-IV): sequencing the most valuable type-strain genomes for metagenomic binning, comparative biology and taxonomic classification.</title>
        <authorList>
            <person name="Goeker M."/>
        </authorList>
    </citation>
    <scope>NUCLEOTIDE SEQUENCE [LARGE SCALE GENOMIC DNA]</scope>
    <source>
        <strain evidence="2 3">DSM 17740</strain>
    </source>
</reference>
<dbReference type="EMBL" id="JAUSUQ010000052">
    <property type="protein sequence ID" value="MDQ0341207.1"/>
    <property type="molecule type" value="Genomic_DNA"/>
</dbReference>
<accession>A0ABU0CYI2</accession>
<dbReference type="Proteomes" id="UP001232445">
    <property type="component" value="Unassembled WGS sequence"/>
</dbReference>
<protein>
    <recommendedName>
        <fullName evidence="4">Transposase</fullName>
    </recommendedName>
</protein>